<gene>
    <name evidence="1" type="ORF">EDC64_11525</name>
</gene>
<organism evidence="1 2">
    <name type="scientific">Aquabacter spiritensis</name>
    <dbReference type="NCBI Taxonomy" id="933073"/>
    <lineage>
        <taxon>Bacteria</taxon>
        <taxon>Pseudomonadati</taxon>
        <taxon>Pseudomonadota</taxon>
        <taxon>Alphaproteobacteria</taxon>
        <taxon>Hyphomicrobiales</taxon>
        <taxon>Xanthobacteraceae</taxon>
        <taxon>Aquabacter</taxon>
    </lineage>
</organism>
<name>A0A4R3LNN3_9HYPH</name>
<proteinExistence type="predicted"/>
<dbReference type="AlphaFoldDB" id="A0A4R3LNN3"/>
<protein>
    <submittedName>
        <fullName evidence="1">Sigma-70-like protein</fullName>
    </submittedName>
</protein>
<comment type="caution">
    <text evidence="1">The sequence shown here is derived from an EMBL/GenBank/DDBJ whole genome shotgun (WGS) entry which is preliminary data.</text>
</comment>
<dbReference type="Proteomes" id="UP000294664">
    <property type="component" value="Unassembled WGS sequence"/>
</dbReference>
<keyword evidence="2" id="KW-1185">Reference proteome</keyword>
<evidence type="ECO:0000313" key="2">
    <source>
        <dbReference type="Proteomes" id="UP000294664"/>
    </source>
</evidence>
<sequence length="194" mass="21481">MNSGQVAATRTRDEIAVAIRSLTAADLARLKMVARKYAFGRPIESDDLLQEAYVRALDSRACPSHVDVVKFLAEAMRSIAHGEAEKVEHKVTIVPIAKTGGPEDEANSIRDEADDAETRMIAAQQAERCIAVHAAVIALFDDEPTAQLVLEGMMEEMTAGEMRELTGLDKTGYDSKRKLIRRRIDKQYPEGWKP</sequence>
<reference evidence="1 2" key="1">
    <citation type="submission" date="2019-03" db="EMBL/GenBank/DDBJ databases">
        <title>Genomic Encyclopedia of Type Strains, Phase IV (KMG-IV): sequencing the most valuable type-strain genomes for metagenomic binning, comparative biology and taxonomic classification.</title>
        <authorList>
            <person name="Goeker M."/>
        </authorList>
    </citation>
    <scope>NUCLEOTIDE SEQUENCE [LARGE SCALE GENOMIC DNA]</scope>
    <source>
        <strain evidence="1 2">DSM 9035</strain>
    </source>
</reference>
<dbReference type="EMBL" id="SMAI01000015">
    <property type="protein sequence ID" value="TCT01994.1"/>
    <property type="molecule type" value="Genomic_DNA"/>
</dbReference>
<accession>A0A4R3LNN3</accession>
<evidence type="ECO:0000313" key="1">
    <source>
        <dbReference type="EMBL" id="TCT01994.1"/>
    </source>
</evidence>